<dbReference type="Proteomes" id="UP000759537">
    <property type="component" value="Unassembled WGS sequence"/>
</dbReference>
<proteinExistence type="predicted"/>
<name>A0A9P5JWT8_9AGAM</name>
<protein>
    <submittedName>
        <fullName evidence="1">Uncharacterized protein</fullName>
    </submittedName>
</protein>
<dbReference type="AlphaFoldDB" id="A0A9P5JWT8"/>
<dbReference type="OrthoDB" id="21418at2759"/>
<sequence>MSITNLYLSSRSTSKRAYNPGHAAACANLLQMIQKSVSDSETPLRLGGSWIGSRHVLRLSVCARRTRMRSPPRARRKRKVRRAGSRLALACRPSFTFAPSTTPCPCMRALSSTEYQSPVAVATAVCYLHPRTRTLKASL</sequence>
<organism evidence="1 2">
    <name type="scientific">Russula ochroleuca</name>
    <dbReference type="NCBI Taxonomy" id="152965"/>
    <lineage>
        <taxon>Eukaryota</taxon>
        <taxon>Fungi</taxon>
        <taxon>Dikarya</taxon>
        <taxon>Basidiomycota</taxon>
        <taxon>Agaricomycotina</taxon>
        <taxon>Agaricomycetes</taxon>
        <taxon>Russulales</taxon>
        <taxon>Russulaceae</taxon>
        <taxon>Russula</taxon>
    </lineage>
</organism>
<dbReference type="EMBL" id="WHVB01000034">
    <property type="protein sequence ID" value="KAF8467939.1"/>
    <property type="molecule type" value="Genomic_DNA"/>
</dbReference>
<accession>A0A9P5JWT8</accession>
<gene>
    <name evidence="1" type="ORF">DFH94DRAFT_777472</name>
</gene>
<evidence type="ECO:0000313" key="2">
    <source>
        <dbReference type="Proteomes" id="UP000759537"/>
    </source>
</evidence>
<evidence type="ECO:0000313" key="1">
    <source>
        <dbReference type="EMBL" id="KAF8467939.1"/>
    </source>
</evidence>
<reference evidence="1" key="1">
    <citation type="submission" date="2019-10" db="EMBL/GenBank/DDBJ databases">
        <authorList>
            <consortium name="DOE Joint Genome Institute"/>
            <person name="Kuo A."/>
            <person name="Miyauchi S."/>
            <person name="Kiss E."/>
            <person name="Drula E."/>
            <person name="Kohler A."/>
            <person name="Sanchez-Garcia M."/>
            <person name="Andreopoulos B."/>
            <person name="Barry K.W."/>
            <person name="Bonito G."/>
            <person name="Buee M."/>
            <person name="Carver A."/>
            <person name="Chen C."/>
            <person name="Cichocki N."/>
            <person name="Clum A."/>
            <person name="Culley D."/>
            <person name="Crous P.W."/>
            <person name="Fauchery L."/>
            <person name="Girlanda M."/>
            <person name="Hayes R."/>
            <person name="Keri Z."/>
            <person name="LaButti K."/>
            <person name="Lipzen A."/>
            <person name="Lombard V."/>
            <person name="Magnuson J."/>
            <person name="Maillard F."/>
            <person name="Morin E."/>
            <person name="Murat C."/>
            <person name="Nolan M."/>
            <person name="Ohm R."/>
            <person name="Pangilinan J."/>
            <person name="Pereira M."/>
            <person name="Perotto S."/>
            <person name="Peter M."/>
            <person name="Riley R."/>
            <person name="Sitrit Y."/>
            <person name="Stielow B."/>
            <person name="Szollosi G."/>
            <person name="Zifcakova L."/>
            <person name="Stursova M."/>
            <person name="Spatafora J.W."/>
            <person name="Tedersoo L."/>
            <person name="Vaario L.-M."/>
            <person name="Yamada A."/>
            <person name="Yan M."/>
            <person name="Wang P."/>
            <person name="Xu J."/>
            <person name="Bruns T."/>
            <person name="Baldrian P."/>
            <person name="Vilgalys R."/>
            <person name="Henrissat B."/>
            <person name="Grigoriev I.V."/>
            <person name="Hibbett D."/>
            <person name="Nagy L.G."/>
            <person name="Martin F.M."/>
        </authorList>
    </citation>
    <scope>NUCLEOTIDE SEQUENCE</scope>
    <source>
        <strain evidence="1">Prilba</strain>
    </source>
</reference>
<keyword evidence="2" id="KW-1185">Reference proteome</keyword>
<comment type="caution">
    <text evidence="1">The sequence shown here is derived from an EMBL/GenBank/DDBJ whole genome shotgun (WGS) entry which is preliminary data.</text>
</comment>
<reference evidence="1" key="2">
    <citation type="journal article" date="2020" name="Nat. Commun.">
        <title>Large-scale genome sequencing of mycorrhizal fungi provides insights into the early evolution of symbiotic traits.</title>
        <authorList>
            <person name="Miyauchi S."/>
            <person name="Kiss E."/>
            <person name="Kuo A."/>
            <person name="Drula E."/>
            <person name="Kohler A."/>
            <person name="Sanchez-Garcia M."/>
            <person name="Morin E."/>
            <person name="Andreopoulos B."/>
            <person name="Barry K.W."/>
            <person name="Bonito G."/>
            <person name="Buee M."/>
            <person name="Carver A."/>
            <person name="Chen C."/>
            <person name="Cichocki N."/>
            <person name="Clum A."/>
            <person name="Culley D."/>
            <person name="Crous P.W."/>
            <person name="Fauchery L."/>
            <person name="Girlanda M."/>
            <person name="Hayes R.D."/>
            <person name="Keri Z."/>
            <person name="LaButti K."/>
            <person name="Lipzen A."/>
            <person name="Lombard V."/>
            <person name="Magnuson J."/>
            <person name="Maillard F."/>
            <person name="Murat C."/>
            <person name="Nolan M."/>
            <person name="Ohm R.A."/>
            <person name="Pangilinan J."/>
            <person name="Pereira M.F."/>
            <person name="Perotto S."/>
            <person name="Peter M."/>
            <person name="Pfister S."/>
            <person name="Riley R."/>
            <person name="Sitrit Y."/>
            <person name="Stielow J.B."/>
            <person name="Szollosi G."/>
            <person name="Zifcakova L."/>
            <person name="Stursova M."/>
            <person name="Spatafora J.W."/>
            <person name="Tedersoo L."/>
            <person name="Vaario L.M."/>
            <person name="Yamada A."/>
            <person name="Yan M."/>
            <person name="Wang P."/>
            <person name="Xu J."/>
            <person name="Bruns T."/>
            <person name="Baldrian P."/>
            <person name="Vilgalys R."/>
            <person name="Dunand C."/>
            <person name="Henrissat B."/>
            <person name="Grigoriev I.V."/>
            <person name="Hibbett D."/>
            <person name="Nagy L.G."/>
            <person name="Martin F.M."/>
        </authorList>
    </citation>
    <scope>NUCLEOTIDE SEQUENCE</scope>
    <source>
        <strain evidence="1">Prilba</strain>
    </source>
</reference>